<dbReference type="KEGG" id="lgi:LOTGIDRAFT_120831"/>
<name>V4A6N3_LOTGI</name>
<evidence type="ECO:0000313" key="3">
    <source>
        <dbReference type="Proteomes" id="UP000030746"/>
    </source>
</evidence>
<dbReference type="InterPro" id="IPR039231">
    <property type="entry name" value="TPGS2"/>
</dbReference>
<dbReference type="OrthoDB" id="10249691at2759"/>
<sequence length="195" mass="22162">GTRKVKLHEKNPAERPTVLSWEQRNSCLLPEDLKNFYLSSNGFDLTWSVHIDNGETPVGRMHIHPLIQVNKLNTSIVSGNTNLVQPSLADLETESDDEEIGGREKPKFCGSNGIYELDDCSGYGKVCIYIKKKSGTNESPAEVWFLDRSLRWHFLADSFLAYFRLMLMHLGLPQWQFAFTDIGLSLQAKVRKFVA</sequence>
<dbReference type="OMA" id="NTRESHE"/>
<dbReference type="SMART" id="SM00860">
    <property type="entry name" value="SMI1_KNR4"/>
    <property type="match status" value="1"/>
</dbReference>
<dbReference type="STRING" id="225164.V4A6N3"/>
<dbReference type="RefSeq" id="XP_009056919.1">
    <property type="nucleotide sequence ID" value="XM_009058671.1"/>
</dbReference>
<dbReference type="SUPFAM" id="SSF160631">
    <property type="entry name" value="SMI1/KNR4-like"/>
    <property type="match status" value="1"/>
</dbReference>
<dbReference type="EMBL" id="KB202094">
    <property type="protein sequence ID" value="ESO92357.1"/>
    <property type="molecule type" value="Genomic_DNA"/>
</dbReference>
<dbReference type="CTD" id="20231902"/>
<gene>
    <name evidence="2" type="ORF">LOTGIDRAFT_120831</name>
</gene>
<dbReference type="InterPro" id="IPR018958">
    <property type="entry name" value="Knr4/Smi1-like_dom"/>
</dbReference>
<accession>V4A6N3</accession>
<evidence type="ECO:0000259" key="1">
    <source>
        <dbReference type="SMART" id="SM00860"/>
    </source>
</evidence>
<dbReference type="InterPro" id="IPR037883">
    <property type="entry name" value="Knr4/Smi1-like_sf"/>
</dbReference>
<protein>
    <recommendedName>
        <fullName evidence="1">Knr4/Smi1-like domain-containing protein</fullName>
    </recommendedName>
</protein>
<dbReference type="PANTHER" id="PTHR31854">
    <property type="entry name" value="TUBULIN POLYGLUTAMYLASE COMPLEX SUBUNIT 2"/>
    <property type="match status" value="1"/>
</dbReference>
<keyword evidence="3" id="KW-1185">Reference proteome</keyword>
<dbReference type="AlphaFoldDB" id="V4A6N3"/>
<dbReference type="Proteomes" id="UP000030746">
    <property type="component" value="Unassembled WGS sequence"/>
</dbReference>
<dbReference type="HOGENOM" id="CLU_079178_1_0_1"/>
<dbReference type="GeneID" id="20231902"/>
<proteinExistence type="predicted"/>
<feature type="domain" description="Knr4/Smi1-like" evidence="1">
    <location>
        <begin position="12"/>
        <end position="165"/>
    </location>
</feature>
<dbReference type="PANTHER" id="PTHR31854:SF2">
    <property type="entry name" value="TUBULIN POLYGLUTAMYLASE COMPLEX SUBUNIT 2"/>
    <property type="match status" value="1"/>
</dbReference>
<organism evidence="2 3">
    <name type="scientific">Lottia gigantea</name>
    <name type="common">Giant owl limpet</name>
    <dbReference type="NCBI Taxonomy" id="225164"/>
    <lineage>
        <taxon>Eukaryota</taxon>
        <taxon>Metazoa</taxon>
        <taxon>Spiralia</taxon>
        <taxon>Lophotrochozoa</taxon>
        <taxon>Mollusca</taxon>
        <taxon>Gastropoda</taxon>
        <taxon>Patellogastropoda</taxon>
        <taxon>Lottioidea</taxon>
        <taxon>Lottiidae</taxon>
        <taxon>Lottia</taxon>
    </lineage>
</organism>
<evidence type="ECO:0000313" key="2">
    <source>
        <dbReference type="EMBL" id="ESO92357.1"/>
    </source>
</evidence>
<reference evidence="2 3" key="1">
    <citation type="journal article" date="2013" name="Nature">
        <title>Insights into bilaterian evolution from three spiralian genomes.</title>
        <authorList>
            <person name="Simakov O."/>
            <person name="Marletaz F."/>
            <person name="Cho S.J."/>
            <person name="Edsinger-Gonzales E."/>
            <person name="Havlak P."/>
            <person name="Hellsten U."/>
            <person name="Kuo D.H."/>
            <person name="Larsson T."/>
            <person name="Lv J."/>
            <person name="Arendt D."/>
            <person name="Savage R."/>
            <person name="Osoegawa K."/>
            <person name="de Jong P."/>
            <person name="Grimwood J."/>
            <person name="Chapman J.A."/>
            <person name="Shapiro H."/>
            <person name="Aerts A."/>
            <person name="Otillar R.P."/>
            <person name="Terry A.Y."/>
            <person name="Boore J.L."/>
            <person name="Grigoriev I.V."/>
            <person name="Lindberg D.R."/>
            <person name="Seaver E.C."/>
            <person name="Weisblat D.A."/>
            <person name="Putnam N.H."/>
            <person name="Rokhsar D.S."/>
        </authorList>
    </citation>
    <scope>NUCLEOTIDE SEQUENCE [LARGE SCALE GENOMIC DNA]</scope>
</reference>
<feature type="non-terminal residue" evidence="2">
    <location>
        <position position="1"/>
    </location>
</feature>